<keyword evidence="1" id="KW-0732">Signal</keyword>
<feature type="chain" id="PRO_5011778780" evidence="1">
    <location>
        <begin position="20"/>
        <end position="211"/>
    </location>
</feature>
<dbReference type="EMBL" id="FONY01000061">
    <property type="protein sequence ID" value="SFF57022.1"/>
    <property type="molecule type" value="Genomic_DNA"/>
</dbReference>
<dbReference type="Proteomes" id="UP000199513">
    <property type="component" value="Unassembled WGS sequence"/>
</dbReference>
<evidence type="ECO:0000256" key="1">
    <source>
        <dbReference type="SAM" id="SignalP"/>
    </source>
</evidence>
<protein>
    <submittedName>
        <fullName evidence="2">Uncharacterized protein</fullName>
    </submittedName>
</protein>
<evidence type="ECO:0000313" key="2">
    <source>
        <dbReference type="EMBL" id="SFF57022.1"/>
    </source>
</evidence>
<organism evidence="2 3">
    <name type="scientific">Thermoflexibacter ruber</name>
    <dbReference type="NCBI Taxonomy" id="1003"/>
    <lineage>
        <taxon>Bacteria</taxon>
        <taxon>Pseudomonadati</taxon>
        <taxon>Bacteroidota</taxon>
        <taxon>Cytophagia</taxon>
        <taxon>Cytophagales</taxon>
        <taxon>Thermoflexibacteraceae</taxon>
        <taxon>Thermoflexibacter</taxon>
    </lineage>
</organism>
<dbReference type="SUPFAM" id="SSF51445">
    <property type="entry name" value="(Trans)glycosidases"/>
    <property type="match status" value="1"/>
</dbReference>
<gene>
    <name evidence="2" type="ORF">SAMN04488541_10611</name>
</gene>
<keyword evidence="3" id="KW-1185">Reference proteome</keyword>
<reference evidence="2 3" key="1">
    <citation type="submission" date="2016-10" db="EMBL/GenBank/DDBJ databases">
        <authorList>
            <person name="de Groot N.N."/>
        </authorList>
    </citation>
    <scope>NUCLEOTIDE SEQUENCE [LARGE SCALE GENOMIC DNA]</scope>
    <source>
        <strain>GEY</strain>
        <strain evidence="3">DSM 9560</strain>
    </source>
</reference>
<feature type="signal peptide" evidence="1">
    <location>
        <begin position="1"/>
        <end position="19"/>
    </location>
</feature>
<name>A0A1I2JQE2_9BACT</name>
<sequence>MRKATFLFLCFCLVRFLQGQPISLHPQQPHIFVYKGKPTLLIGSGEHYGAVMNLGFDYKKYLATLRQDQQNIIRIFVGAHREPANAFGIQRNTMSPTDEQYICAWEKTAEGKYDLNRWNQAYFNRLVDFVKEAANNEVIVEINLFSSIYGSDIWSLSPLNPQNNIQSLPSLPIQKIYTVENEGFQTYLEAYTRKLVQILNPFDNIFYEIQN</sequence>
<feature type="non-terminal residue" evidence="2">
    <location>
        <position position="211"/>
    </location>
</feature>
<dbReference type="Gene3D" id="3.20.20.80">
    <property type="entry name" value="Glycosidases"/>
    <property type="match status" value="1"/>
</dbReference>
<proteinExistence type="predicted"/>
<accession>A0A1I2JQE2</accession>
<dbReference type="AlphaFoldDB" id="A0A1I2JQE2"/>
<evidence type="ECO:0000313" key="3">
    <source>
        <dbReference type="Proteomes" id="UP000199513"/>
    </source>
</evidence>
<dbReference type="InterPro" id="IPR017853">
    <property type="entry name" value="GH"/>
</dbReference>